<dbReference type="AlphaFoldDB" id="A0A3N9Y4X0"/>
<dbReference type="Gene3D" id="3.30.530.20">
    <property type="match status" value="1"/>
</dbReference>
<dbReference type="EMBL" id="QDGB01000133">
    <property type="protein sequence ID" value="RQX19954.1"/>
    <property type="molecule type" value="Genomic_DNA"/>
</dbReference>
<accession>A0A3N9Y4X0</accession>
<evidence type="ECO:0000256" key="2">
    <source>
        <dbReference type="SAM" id="MobiDB-lite"/>
    </source>
</evidence>
<dbReference type="SUPFAM" id="SSF49384">
    <property type="entry name" value="Carbohydrate-binding domain"/>
    <property type="match status" value="1"/>
</dbReference>
<dbReference type="InterPro" id="IPR013538">
    <property type="entry name" value="ASHA1/2-like_C"/>
</dbReference>
<dbReference type="Proteomes" id="UP000278981">
    <property type="component" value="Unassembled WGS sequence"/>
</dbReference>
<protein>
    <recommendedName>
        <fullName evidence="4">CBM2 domain-containing protein</fullName>
    </recommendedName>
</protein>
<dbReference type="GO" id="GO:0005975">
    <property type="term" value="P:carbohydrate metabolic process"/>
    <property type="evidence" value="ECO:0007669"/>
    <property type="project" value="InterPro"/>
</dbReference>
<proteinExistence type="inferred from homology"/>
<dbReference type="Pfam" id="PF08327">
    <property type="entry name" value="AHSA1"/>
    <property type="match status" value="1"/>
</dbReference>
<feature type="compositionally biased region" description="Low complexity" evidence="2">
    <location>
        <begin position="192"/>
        <end position="254"/>
    </location>
</feature>
<feature type="region of interest" description="Disordered" evidence="2">
    <location>
        <begin position="192"/>
        <end position="262"/>
    </location>
</feature>
<evidence type="ECO:0000313" key="6">
    <source>
        <dbReference type="Proteomes" id="UP000278981"/>
    </source>
</evidence>
<comment type="caution">
    <text evidence="5">The sequence shown here is derived from an EMBL/GenBank/DDBJ whole genome shotgun (WGS) entry which is preliminary data.</text>
</comment>
<dbReference type="Pfam" id="PF00553">
    <property type="entry name" value="CBM_2"/>
    <property type="match status" value="1"/>
</dbReference>
<dbReference type="GO" id="GO:0004553">
    <property type="term" value="F:hydrolase activity, hydrolyzing O-glycosyl compounds"/>
    <property type="evidence" value="ECO:0007669"/>
    <property type="project" value="InterPro"/>
</dbReference>
<name>A0A3N9Y4X0_9ACTN</name>
<dbReference type="PROSITE" id="PS51173">
    <property type="entry name" value="CBM2"/>
    <property type="match status" value="1"/>
</dbReference>
<feature type="domain" description="CBM2" evidence="4">
    <location>
        <begin position="257"/>
        <end position="365"/>
    </location>
</feature>
<dbReference type="InterPro" id="IPR008965">
    <property type="entry name" value="CBM2/CBM3_carb-bd_dom_sf"/>
</dbReference>
<evidence type="ECO:0000313" key="5">
    <source>
        <dbReference type="EMBL" id="RQX19954.1"/>
    </source>
</evidence>
<dbReference type="SUPFAM" id="SSF55961">
    <property type="entry name" value="Bet v1-like"/>
    <property type="match status" value="1"/>
</dbReference>
<comment type="similarity">
    <text evidence="1">Belongs to the AHA1 family.</text>
</comment>
<dbReference type="SMART" id="SM00637">
    <property type="entry name" value="CBD_II"/>
    <property type="match status" value="1"/>
</dbReference>
<dbReference type="OrthoDB" id="9803476at2"/>
<feature type="transmembrane region" description="Helical" evidence="3">
    <location>
        <begin position="172"/>
        <end position="191"/>
    </location>
</feature>
<reference evidence="5 6" key="1">
    <citation type="submission" date="2018-04" db="EMBL/GenBank/DDBJ databases">
        <title>Micromonosporas from Atacama Desert.</title>
        <authorList>
            <person name="Carro L."/>
            <person name="Klenk H.-P."/>
            <person name="Goodfellow M."/>
        </authorList>
    </citation>
    <scope>NUCLEOTIDE SEQUENCE [LARGE SCALE GENOMIC DNA]</scope>
    <source>
        <strain evidence="5 6">LB19</strain>
    </source>
</reference>
<organism evidence="5 6">
    <name type="scientific">Micromonospora ureilytica</name>
    <dbReference type="NCBI Taxonomy" id="709868"/>
    <lineage>
        <taxon>Bacteria</taxon>
        <taxon>Bacillati</taxon>
        <taxon>Actinomycetota</taxon>
        <taxon>Actinomycetes</taxon>
        <taxon>Micromonosporales</taxon>
        <taxon>Micromonosporaceae</taxon>
        <taxon>Micromonospora</taxon>
    </lineage>
</organism>
<keyword evidence="3" id="KW-0812">Transmembrane</keyword>
<evidence type="ECO:0000259" key="4">
    <source>
        <dbReference type="PROSITE" id="PS51173"/>
    </source>
</evidence>
<keyword evidence="3" id="KW-0472">Membrane</keyword>
<dbReference type="InterPro" id="IPR001919">
    <property type="entry name" value="CBD2"/>
</dbReference>
<dbReference type="GO" id="GO:0030247">
    <property type="term" value="F:polysaccharide binding"/>
    <property type="evidence" value="ECO:0007669"/>
    <property type="project" value="UniProtKB-UniRule"/>
</dbReference>
<dbReference type="InterPro" id="IPR012291">
    <property type="entry name" value="CBM2_carb-bd_dom_sf"/>
</dbReference>
<evidence type="ECO:0000256" key="3">
    <source>
        <dbReference type="SAM" id="Phobius"/>
    </source>
</evidence>
<dbReference type="InterPro" id="IPR023393">
    <property type="entry name" value="START-like_dom_sf"/>
</dbReference>
<evidence type="ECO:0000256" key="1">
    <source>
        <dbReference type="ARBA" id="ARBA00006817"/>
    </source>
</evidence>
<dbReference type="RefSeq" id="WP_124815691.1">
    <property type="nucleotide sequence ID" value="NZ_QDGB01000133.1"/>
</dbReference>
<sequence length="365" mass="38667">MIEIGAQVDLSHPPERVWLALTDRELLGRWFAEAETVEGVPDRMLLHTADLPGFEADVEVEVTERQEPDLLVLACDEAGRLSELTCTVTATKQGCRLELREVSTHGAWSAEQHEPREQQLRQGLTVRLPAILDWLAFQQVDLRRADGGMTTELPLIRVRGGAGRNPRRRRTLVAVVTGAVLVAGTAAWVTLPPDQKPTAVPAPTTTASPTTTAGTTTVAAPPATQSVRPTRTTASATTRPSRTPSAKPSRTPSSAAPPPPPAPVVVARYETDSSRLFGYTGEIVVDNPGSAPVADWAVVVTLAEGTTVDDVDGASGRQDGRAITFTGAAVAAGKSLTISFDVRDSRPKAREPESCTIGGQPCAGL</sequence>
<feature type="region of interest" description="Disordered" evidence="2">
    <location>
        <begin position="345"/>
        <end position="365"/>
    </location>
</feature>
<gene>
    <name evidence="5" type="ORF">DDE19_02220</name>
</gene>
<dbReference type="Gene3D" id="2.60.40.290">
    <property type="match status" value="1"/>
</dbReference>
<keyword evidence="3" id="KW-1133">Transmembrane helix</keyword>